<evidence type="ECO:0000313" key="1">
    <source>
        <dbReference type="EMBL" id="KAH7977705.1"/>
    </source>
</evidence>
<protein>
    <submittedName>
        <fullName evidence="1">Uncharacterized protein</fullName>
    </submittedName>
</protein>
<sequence length="251" mass="27588">MEEKGKSSTERSEEKEQEEVSDDESSLRQAAMDSNAAGPSTSVPENRSTFGSSLSLVDHRREPLYRPALTDGASREPADPESDFESEADELVSQDVINDVCRMYCNVIAREAHRVDMMSPPPGYFDAFRALTRLGFPRAFEHAFKATFGAVDEAHPLVLRDRRLENAADAQVPDFLKNILDEYGLSGVFGNQQQPDVAHINNQSVCEDNGRPGDGHGDRGNARQPFAPSRADNGPDSQSSGSEAQEKEEVE</sequence>
<dbReference type="EMBL" id="CM023470">
    <property type="protein sequence ID" value="KAH7977705.1"/>
    <property type="molecule type" value="Genomic_DNA"/>
</dbReference>
<proteinExistence type="predicted"/>
<keyword evidence="2" id="KW-1185">Reference proteome</keyword>
<gene>
    <name evidence="1" type="ORF">HPB49_003200</name>
</gene>
<organism evidence="1 2">
    <name type="scientific">Dermacentor silvarum</name>
    <name type="common">Tick</name>
    <dbReference type="NCBI Taxonomy" id="543639"/>
    <lineage>
        <taxon>Eukaryota</taxon>
        <taxon>Metazoa</taxon>
        <taxon>Ecdysozoa</taxon>
        <taxon>Arthropoda</taxon>
        <taxon>Chelicerata</taxon>
        <taxon>Arachnida</taxon>
        <taxon>Acari</taxon>
        <taxon>Parasitiformes</taxon>
        <taxon>Ixodida</taxon>
        <taxon>Ixodoidea</taxon>
        <taxon>Ixodidae</taxon>
        <taxon>Rhipicephalinae</taxon>
        <taxon>Dermacentor</taxon>
    </lineage>
</organism>
<evidence type="ECO:0000313" key="2">
    <source>
        <dbReference type="Proteomes" id="UP000821865"/>
    </source>
</evidence>
<comment type="caution">
    <text evidence="1">The sequence shown here is derived from an EMBL/GenBank/DDBJ whole genome shotgun (WGS) entry which is preliminary data.</text>
</comment>
<reference evidence="1" key="1">
    <citation type="submission" date="2020-05" db="EMBL/GenBank/DDBJ databases">
        <title>Large-scale comparative analyses of tick genomes elucidate their genetic diversity and vector capacities.</title>
        <authorList>
            <person name="Jia N."/>
            <person name="Wang J."/>
            <person name="Shi W."/>
            <person name="Du L."/>
            <person name="Sun Y."/>
            <person name="Zhan W."/>
            <person name="Jiang J."/>
            <person name="Wang Q."/>
            <person name="Zhang B."/>
            <person name="Ji P."/>
            <person name="Sakyi L.B."/>
            <person name="Cui X."/>
            <person name="Yuan T."/>
            <person name="Jiang B."/>
            <person name="Yang W."/>
            <person name="Lam T.T.-Y."/>
            <person name="Chang Q."/>
            <person name="Ding S."/>
            <person name="Wang X."/>
            <person name="Zhu J."/>
            <person name="Ruan X."/>
            <person name="Zhao L."/>
            <person name="Wei J."/>
            <person name="Que T."/>
            <person name="Du C."/>
            <person name="Cheng J."/>
            <person name="Dai P."/>
            <person name="Han X."/>
            <person name="Huang E."/>
            <person name="Gao Y."/>
            <person name="Liu J."/>
            <person name="Shao H."/>
            <person name="Ye R."/>
            <person name="Li L."/>
            <person name="Wei W."/>
            <person name="Wang X."/>
            <person name="Wang C."/>
            <person name="Yang T."/>
            <person name="Huo Q."/>
            <person name="Li W."/>
            <person name="Guo W."/>
            <person name="Chen H."/>
            <person name="Zhou L."/>
            <person name="Ni X."/>
            <person name="Tian J."/>
            <person name="Zhou Y."/>
            <person name="Sheng Y."/>
            <person name="Liu T."/>
            <person name="Pan Y."/>
            <person name="Xia L."/>
            <person name="Li J."/>
            <person name="Zhao F."/>
            <person name="Cao W."/>
        </authorList>
    </citation>
    <scope>NUCLEOTIDE SEQUENCE</scope>
    <source>
        <strain evidence="1">Dsil-2018</strain>
    </source>
</reference>
<name>A0ACB8DTS3_DERSI</name>
<dbReference type="Proteomes" id="UP000821865">
    <property type="component" value="Chromosome 1"/>
</dbReference>
<accession>A0ACB8DTS3</accession>